<feature type="region of interest" description="Disordered" evidence="1">
    <location>
        <begin position="162"/>
        <end position="198"/>
    </location>
</feature>
<sequence length="241" mass="27070">MAMVRPKFVDTDPSSTPPKLSLYSLPSQRRRPAGMATPPLRVPVSVPFSWEEAPGKPRKEPGLRDSRPSPSHGWHRGLDLPPRMVVEEMRSNNLSSIAAVHDGPYSLGRAATCSSFSFGENPVKSKERGVWFWRRGRGRKVRRDRNWEMSFRGLKGFIISPSLSSSSQSSAGSSVGDGVGNEEEEEEEEEEEAKHDRKVRITRFRRTKSLASVSSHATSHLWAGIYGSLKQFVPWRKERAL</sequence>
<dbReference type="PANTHER" id="PTHR34371:SF6">
    <property type="entry name" value="MEMBRANE-ASSOCIATED KINASE REGULATOR 6"/>
    <property type="match status" value="1"/>
</dbReference>
<proteinExistence type="predicted"/>
<accession>A0A6I9RDR1</accession>
<organism evidence="2 3">
    <name type="scientific">Elaeis guineensis var. tenera</name>
    <name type="common">Oil palm</name>
    <dbReference type="NCBI Taxonomy" id="51953"/>
    <lineage>
        <taxon>Eukaryota</taxon>
        <taxon>Viridiplantae</taxon>
        <taxon>Streptophyta</taxon>
        <taxon>Embryophyta</taxon>
        <taxon>Tracheophyta</taxon>
        <taxon>Spermatophyta</taxon>
        <taxon>Magnoliopsida</taxon>
        <taxon>Liliopsida</taxon>
        <taxon>Arecaceae</taxon>
        <taxon>Arecoideae</taxon>
        <taxon>Cocoseae</taxon>
        <taxon>Elaeidinae</taxon>
        <taxon>Elaeis</taxon>
    </lineage>
</organism>
<evidence type="ECO:0000313" key="2">
    <source>
        <dbReference type="Proteomes" id="UP000504607"/>
    </source>
</evidence>
<feature type="compositionally biased region" description="Basic and acidic residues" evidence="1">
    <location>
        <begin position="53"/>
        <end position="67"/>
    </location>
</feature>
<gene>
    <name evidence="3" type="primary">LOC105047609</name>
</gene>
<feature type="compositionally biased region" description="Acidic residues" evidence="1">
    <location>
        <begin position="180"/>
        <end position="191"/>
    </location>
</feature>
<dbReference type="KEGG" id="egu:105047609"/>
<dbReference type="InterPro" id="IPR007789">
    <property type="entry name" value="DUF688"/>
</dbReference>
<dbReference type="Pfam" id="PF05097">
    <property type="entry name" value="DUF688"/>
    <property type="match status" value="1"/>
</dbReference>
<evidence type="ECO:0000256" key="1">
    <source>
        <dbReference type="SAM" id="MobiDB-lite"/>
    </source>
</evidence>
<dbReference type="InParanoid" id="A0A6I9RDR1"/>
<dbReference type="OrthoDB" id="1934555at2759"/>
<dbReference type="RefSeq" id="XP_010924908.1">
    <property type="nucleotide sequence ID" value="XM_010926606.3"/>
</dbReference>
<protein>
    <submittedName>
        <fullName evidence="3">Uncharacterized protein At4g00950</fullName>
    </submittedName>
</protein>
<reference evidence="3" key="1">
    <citation type="submission" date="2025-08" db="UniProtKB">
        <authorList>
            <consortium name="RefSeq"/>
        </authorList>
    </citation>
    <scope>IDENTIFICATION</scope>
</reference>
<name>A0A6I9RDR1_ELAGV</name>
<dbReference type="Proteomes" id="UP000504607">
    <property type="component" value="Chromosome 6"/>
</dbReference>
<dbReference type="AlphaFoldDB" id="A0A6I9RDR1"/>
<feature type="region of interest" description="Disordered" evidence="1">
    <location>
        <begin position="1"/>
        <end position="79"/>
    </location>
</feature>
<dbReference type="PANTHER" id="PTHR34371">
    <property type="entry name" value="OS01G0551000 PROTEIN"/>
    <property type="match status" value="1"/>
</dbReference>
<feature type="compositionally biased region" description="Low complexity" evidence="1">
    <location>
        <begin position="162"/>
        <end position="174"/>
    </location>
</feature>
<evidence type="ECO:0000313" key="3">
    <source>
        <dbReference type="RefSeq" id="XP_010924908.1"/>
    </source>
</evidence>
<dbReference type="GeneID" id="105047609"/>
<keyword evidence="2" id="KW-1185">Reference proteome</keyword>